<keyword evidence="2" id="KW-1185">Reference proteome</keyword>
<name>A0A5B7JU66_PORTR</name>
<accession>A0A5B7JU66</accession>
<dbReference type="AlphaFoldDB" id="A0A5B7JU66"/>
<evidence type="ECO:0000313" key="1">
    <source>
        <dbReference type="EMBL" id="MPD01522.1"/>
    </source>
</evidence>
<protein>
    <submittedName>
        <fullName evidence="1">Uncharacterized protein</fullName>
    </submittedName>
</protein>
<organism evidence="1 2">
    <name type="scientific">Portunus trituberculatus</name>
    <name type="common">Swimming crab</name>
    <name type="synonym">Neptunus trituberculatus</name>
    <dbReference type="NCBI Taxonomy" id="210409"/>
    <lineage>
        <taxon>Eukaryota</taxon>
        <taxon>Metazoa</taxon>
        <taxon>Ecdysozoa</taxon>
        <taxon>Arthropoda</taxon>
        <taxon>Crustacea</taxon>
        <taxon>Multicrustacea</taxon>
        <taxon>Malacostraca</taxon>
        <taxon>Eumalacostraca</taxon>
        <taxon>Eucarida</taxon>
        <taxon>Decapoda</taxon>
        <taxon>Pleocyemata</taxon>
        <taxon>Brachyura</taxon>
        <taxon>Eubrachyura</taxon>
        <taxon>Portunoidea</taxon>
        <taxon>Portunidae</taxon>
        <taxon>Portuninae</taxon>
        <taxon>Portunus</taxon>
    </lineage>
</organism>
<sequence>MFLETHPSLSPPPRPSSITRKVREGTLEGQSGLAWLGVVRCGVVWCGGVWCLAHTHLAADNSQNHAMPQICDTVEKSKRRKEHRRLDECFTVSWINNKMNEMSLS</sequence>
<reference evidence="1 2" key="1">
    <citation type="submission" date="2019-05" db="EMBL/GenBank/DDBJ databases">
        <title>Another draft genome of Portunus trituberculatus and its Hox gene families provides insights of decapod evolution.</title>
        <authorList>
            <person name="Jeong J.-H."/>
            <person name="Song I."/>
            <person name="Kim S."/>
            <person name="Choi T."/>
            <person name="Kim D."/>
            <person name="Ryu S."/>
            <person name="Kim W."/>
        </authorList>
    </citation>
    <scope>NUCLEOTIDE SEQUENCE [LARGE SCALE GENOMIC DNA]</scope>
    <source>
        <tissue evidence="1">Muscle</tissue>
    </source>
</reference>
<proteinExistence type="predicted"/>
<dbReference type="Proteomes" id="UP000324222">
    <property type="component" value="Unassembled WGS sequence"/>
</dbReference>
<comment type="caution">
    <text evidence="1">The sequence shown here is derived from an EMBL/GenBank/DDBJ whole genome shotgun (WGS) entry which is preliminary data.</text>
</comment>
<dbReference type="EMBL" id="VSRR010127492">
    <property type="protein sequence ID" value="MPD01522.1"/>
    <property type="molecule type" value="Genomic_DNA"/>
</dbReference>
<gene>
    <name evidence="1" type="ORF">E2C01_097054</name>
</gene>
<evidence type="ECO:0000313" key="2">
    <source>
        <dbReference type="Proteomes" id="UP000324222"/>
    </source>
</evidence>